<dbReference type="AlphaFoldDB" id="K6XT91"/>
<dbReference type="STRING" id="1127673.GLIP_2258"/>
<dbReference type="eggNOG" id="COG3122">
    <property type="taxonomic scope" value="Bacteria"/>
</dbReference>
<evidence type="ECO:0000313" key="3">
    <source>
        <dbReference type="EMBL" id="GAC14886.1"/>
    </source>
</evidence>
<evidence type="ECO:0000256" key="2">
    <source>
        <dbReference type="SAM" id="MobiDB-lite"/>
    </source>
</evidence>
<dbReference type="Pfam" id="PF09831">
    <property type="entry name" value="DUF2058"/>
    <property type="match status" value="1"/>
</dbReference>
<feature type="region of interest" description="Disordered" evidence="2">
    <location>
        <begin position="14"/>
        <end position="44"/>
    </location>
</feature>
<feature type="compositionally biased region" description="Basic residues" evidence="2">
    <location>
        <begin position="20"/>
        <end position="40"/>
    </location>
</feature>
<name>K6XT91_9ALTE</name>
<evidence type="ECO:0000313" key="4">
    <source>
        <dbReference type="Proteomes" id="UP000006334"/>
    </source>
</evidence>
<gene>
    <name evidence="3" type="ORF">GLIP_2258</name>
</gene>
<dbReference type="EMBL" id="BAEN01000041">
    <property type="protein sequence ID" value="GAC14886.1"/>
    <property type="molecule type" value="Genomic_DNA"/>
</dbReference>
<keyword evidence="1" id="KW-0175">Coiled coil</keyword>
<organism evidence="3 4">
    <name type="scientific">Aliiglaciecola lipolytica E3</name>
    <dbReference type="NCBI Taxonomy" id="1127673"/>
    <lineage>
        <taxon>Bacteria</taxon>
        <taxon>Pseudomonadati</taxon>
        <taxon>Pseudomonadota</taxon>
        <taxon>Gammaproteobacteria</taxon>
        <taxon>Alteromonadales</taxon>
        <taxon>Alteromonadaceae</taxon>
        <taxon>Aliiglaciecola</taxon>
    </lineage>
</organism>
<dbReference type="RefSeq" id="WP_008844702.1">
    <property type="nucleotide sequence ID" value="NZ_BAEN01000041.1"/>
</dbReference>
<dbReference type="Proteomes" id="UP000006334">
    <property type="component" value="Unassembled WGS sequence"/>
</dbReference>
<sequence length="187" mass="21203">MALSLQEQLLKAGLTDKNKVKQAKKEKHKQVKQQQKHKVVSKNESKIAAEKALQAKQEKDRKLNQEAKALAESKAVVAQIKQLIELNKQPKDNGDIPCNFTHNNIIKRIYVNQQTRNRISQGKLAIVVLDGIYEIVPMPVADKISLRDKDAVVYRADAAEQAEAKSTSTAEEDEWYADYEIPDDLVW</sequence>
<proteinExistence type="predicted"/>
<evidence type="ECO:0000256" key="1">
    <source>
        <dbReference type="SAM" id="Coils"/>
    </source>
</evidence>
<protein>
    <recommendedName>
        <fullName evidence="5">Nucleoprotein/polynucleotide-associated enzyme</fullName>
    </recommendedName>
</protein>
<keyword evidence="4" id="KW-1185">Reference proteome</keyword>
<dbReference type="InterPro" id="IPR018636">
    <property type="entry name" value="DUF2058"/>
</dbReference>
<accession>K6XT91</accession>
<evidence type="ECO:0008006" key="5">
    <source>
        <dbReference type="Google" id="ProtNLM"/>
    </source>
</evidence>
<reference evidence="3 4" key="1">
    <citation type="journal article" date="2017" name="Antonie Van Leeuwenhoek">
        <title>Rhizobium rhizosphaerae sp. nov., a novel species isolated from rice rhizosphere.</title>
        <authorList>
            <person name="Zhao J.J."/>
            <person name="Zhang J."/>
            <person name="Zhang R.J."/>
            <person name="Zhang C.W."/>
            <person name="Yin H.Q."/>
            <person name="Zhang X.X."/>
        </authorList>
    </citation>
    <scope>NUCLEOTIDE SEQUENCE [LARGE SCALE GENOMIC DNA]</scope>
    <source>
        <strain evidence="3 4">E3</strain>
    </source>
</reference>
<feature type="coiled-coil region" evidence="1">
    <location>
        <begin position="46"/>
        <end position="73"/>
    </location>
</feature>
<dbReference type="OrthoDB" id="5294470at2"/>
<comment type="caution">
    <text evidence="3">The sequence shown here is derived from an EMBL/GenBank/DDBJ whole genome shotgun (WGS) entry which is preliminary data.</text>
</comment>